<proteinExistence type="predicted"/>
<reference evidence="1" key="2">
    <citation type="submission" date="2025-09" db="UniProtKB">
        <authorList>
            <consortium name="Ensembl"/>
        </authorList>
    </citation>
    <scope>IDENTIFICATION</scope>
</reference>
<dbReference type="Ensembl" id="ENSCABT00000014158.1">
    <property type="protein sequence ID" value="ENSCABP00000012915.1"/>
    <property type="gene ID" value="ENSCABG00000009668.1"/>
</dbReference>
<protein>
    <submittedName>
        <fullName evidence="1">Uncharacterized protein</fullName>
    </submittedName>
</protein>
<accession>A0A8C0GT25</accession>
<organism evidence="1 2">
    <name type="scientific">Chelonoidis abingdonii</name>
    <name type="common">Abingdon island giant tortoise</name>
    <name type="synonym">Testudo abingdonii</name>
    <dbReference type="NCBI Taxonomy" id="106734"/>
    <lineage>
        <taxon>Eukaryota</taxon>
        <taxon>Metazoa</taxon>
        <taxon>Chordata</taxon>
        <taxon>Craniata</taxon>
        <taxon>Vertebrata</taxon>
        <taxon>Euteleostomi</taxon>
        <taxon>Archelosauria</taxon>
        <taxon>Testudinata</taxon>
        <taxon>Testudines</taxon>
        <taxon>Cryptodira</taxon>
        <taxon>Durocryptodira</taxon>
        <taxon>Testudinoidea</taxon>
        <taxon>Testudinidae</taxon>
        <taxon>Chelonoidis</taxon>
    </lineage>
</organism>
<keyword evidence="2" id="KW-1185">Reference proteome</keyword>
<name>A0A8C0GT25_CHEAB</name>
<evidence type="ECO:0000313" key="1">
    <source>
        <dbReference type="Ensembl" id="ENSCABP00000012915.1"/>
    </source>
</evidence>
<dbReference type="Proteomes" id="UP000694404">
    <property type="component" value="Unplaced"/>
</dbReference>
<dbReference type="AlphaFoldDB" id="A0A8C0GT25"/>
<reference evidence="1" key="1">
    <citation type="submission" date="2025-08" db="UniProtKB">
        <authorList>
            <consortium name="Ensembl"/>
        </authorList>
    </citation>
    <scope>IDENTIFICATION</scope>
</reference>
<sequence>THTEGELTEQNPLDAVLRGRGWEVQERYNSAPAPTHPVRVQQTVCYINLAALLNDQIWGSLYVMWPLGTYGGPCASMNMVKDLEIHQKHLQH</sequence>
<evidence type="ECO:0000313" key="2">
    <source>
        <dbReference type="Proteomes" id="UP000694404"/>
    </source>
</evidence>
<dbReference type="GeneTree" id="ENSGT00960000192061"/>